<dbReference type="EMBL" id="BLWD01000001">
    <property type="protein sequence ID" value="GFN02615.1"/>
    <property type="molecule type" value="Genomic_DNA"/>
</dbReference>
<dbReference type="AlphaFoldDB" id="A0A7J0CLG9"/>
<dbReference type="PANTHER" id="PTHR45790:SF3">
    <property type="entry name" value="S-ADENOSYL-L-METHIONINE-DEPENDENT UROPORPHYRINOGEN III METHYLTRANSFERASE, CHLOROPLASTIC"/>
    <property type="match status" value="1"/>
</dbReference>
<comment type="caution">
    <text evidence="6">The sequence shown here is derived from an EMBL/GenBank/DDBJ whole genome shotgun (WGS) entry which is preliminary data.</text>
</comment>
<organism evidence="6 7">
    <name type="scientific">Streptomyces microflavus</name>
    <name type="common">Streptomyces lipmanii</name>
    <dbReference type="NCBI Taxonomy" id="1919"/>
    <lineage>
        <taxon>Bacteria</taxon>
        <taxon>Bacillati</taxon>
        <taxon>Actinomycetota</taxon>
        <taxon>Actinomycetes</taxon>
        <taxon>Kitasatosporales</taxon>
        <taxon>Streptomycetaceae</taxon>
        <taxon>Streptomyces</taxon>
    </lineage>
</organism>
<dbReference type="InterPro" id="IPR003043">
    <property type="entry name" value="Uropor_MeTrfase_CS"/>
</dbReference>
<keyword evidence="3" id="KW-0489">Methyltransferase</keyword>
<dbReference type="SUPFAM" id="SSF53790">
    <property type="entry name" value="Tetrapyrrole methylase"/>
    <property type="match status" value="1"/>
</dbReference>
<dbReference type="PANTHER" id="PTHR45790">
    <property type="entry name" value="SIROHEME SYNTHASE-RELATED"/>
    <property type="match status" value="1"/>
</dbReference>
<feature type="compositionally biased region" description="Polar residues" evidence="4">
    <location>
        <begin position="111"/>
        <end position="123"/>
    </location>
</feature>
<dbReference type="InterPro" id="IPR000878">
    <property type="entry name" value="4pyrrol_Mease"/>
</dbReference>
<dbReference type="GO" id="GO:0004851">
    <property type="term" value="F:uroporphyrin-III C-methyltransferase activity"/>
    <property type="evidence" value="ECO:0007669"/>
    <property type="project" value="UniProtKB-EC"/>
</dbReference>
<keyword evidence="3" id="KW-0808">Transferase</keyword>
<dbReference type="InterPro" id="IPR014777">
    <property type="entry name" value="4pyrrole_Mease_sub1"/>
</dbReference>
<evidence type="ECO:0000256" key="1">
    <source>
        <dbReference type="ARBA" id="ARBA00012162"/>
    </source>
</evidence>
<evidence type="ECO:0000313" key="6">
    <source>
        <dbReference type="EMBL" id="GFN02615.1"/>
    </source>
</evidence>
<name>A0A7J0CLG9_STRMI</name>
<sequence>MRGRRLLAEADVVIADRLGPRDLLDELPPHVEVIDAAKIPYGRFMAQEAINQALIEHAKAGKAVVRLKGGDPFVFGRGMEEAQALAAEGIPCTVVPGISSTISVPERPVSRSPTGASPTSSPWSAAMSPLRTRARWSTGRPSPGCAAPSSC</sequence>
<evidence type="ECO:0000313" key="7">
    <source>
        <dbReference type="Proteomes" id="UP000498740"/>
    </source>
</evidence>
<reference evidence="6 7" key="1">
    <citation type="submission" date="2020-05" db="EMBL/GenBank/DDBJ databases">
        <title>Whole genome shotgun sequence of Streptomyces microflavus NBRC 13062.</title>
        <authorList>
            <person name="Komaki H."/>
            <person name="Tamura T."/>
        </authorList>
    </citation>
    <scope>NUCLEOTIDE SEQUENCE [LARGE SCALE GENOMIC DNA]</scope>
    <source>
        <strain evidence="6 7">NBRC 13062</strain>
    </source>
</reference>
<evidence type="ECO:0000256" key="2">
    <source>
        <dbReference type="ARBA" id="ARBA00023244"/>
    </source>
</evidence>
<evidence type="ECO:0000259" key="5">
    <source>
        <dbReference type="Pfam" id="PF00590"/>
    </source>
</evidence>
<dbReference type="EC" id="2.1.1.107" evidence="1"/>
<feature type="region of interest" description="Disordered" evidence="4">
    <location>
        <begin position="104"/>
        <end position="151"/>
    </location>
</feature>
<dbReference type="InterPro" id="IPR035996">
    <property type="entry name" value="4pyrrol_Methylase_sf"/>
</dbReference>
<dbReference type="FunFam" id="3.40.1010.10:FF:000003">
    <property type="entry name" value="Putative Uroporphyrinogen-III C-methyltransferase"/>
    <property type="match status" value="1"/>
</dbReference>
<feature type="domain" description="Tetrapyrrole methylase" evidence="5">
    <location>
        <begin position="1"/>
        <end position="105"/>
    </location>
</feature>
<dbReference type="Proteomes" id="UP000498740">
    <property type="component" value="Unassembled WGS sequence"/>
</dbReference>
<dbReference type="PROSITE" id="PS00840">
    <property type="entry name" value="SUMT_2"/>
    <property type="match status" value="1"/>
</dbReference>
<evidence type="ECO:0000256" key="3">
    <source>
        <dbReference type="RuleBase" id="RU003960"/>
    </source>
</evidence>
<dbReference type="InterPro" id="IPR050161">
    <property type="entry name" value="Siro_Cobalamin_biosynth"/>
</dbReference>
<keyword evidence="2" id="KW-0627">Porphyrin biosynthesis</keyword>
<evidence type="ECO:0000256" key="4">
    <source>
        <dbReference type="SAM" id="MobiDB-lite"/>
    </source>
</evidence>
<gene>
    <name evidence="6" type="ORF">Smic_11710</name>
</gene>
<comment type="similarity">
    <text evidence="3">Belongs to the precorrin methyltransferase family.</text>
</comment>
<dbReference type="Gene3D" id="3.40.1010.10">
    <property type="entry name" value="Cobalt-precorrin-4 Transmethylase, Domain 1"/>
    <property type="match status" value="1"/>
</dbReference>
<dbReference type="GO" id="GO:0032259">
    <property type="term" value="P:methylation"/>
    <property type="evidence" value="ECO:0007669"/>
    <property type="project" value="UniProtKB-KW"/>
</dbReference>
<accession>A0A7J0CLG9</accession>
<dbReference type="Pfam" id="PF00590">
    <property type="entry name" value="TP_methylase"/>
    <property type="match status" value="1"/>
</dbReference>
<protein>
    <recommendedName>
        <fullName evidence="1">uroporphyrinogen-III C-methyltransferase</fullName>
        <ecNumber evidence="1">2.1.1.107</ecNumber>
    </recommendedName>
</protein>
<dbReference type="GO" id="GO:0019354">
    <property type="term" value="P:siroheme biosynthetic process"/>
    <property type="evidence" value="ECO:0007669"/>
    <property type="project" value="TreeGrafter"/>
</dbReference>
<proteinExistence type="inferred from homology"/>